<evidence type="ECO:0000313" key="3">
    <source>
        <dbReference type="Proteomes" id="UP000031307"/>
    </source>
</evidence>
<protein>
    <recommendedName>
        <fullName evidence="4">CARDB domain-containing protein</fullName>
    </recommendedName>
</protein>
<accession>A0A0C1ERF6</accession>
<dbReference type="PATRIC" id="fig|83552.4.peg.113"/>
<evidence type="ECO:0000256" key="1">
    <source>
        <dbReference type="SAM" id="SignalP"/>
    </source>
</evidence>
<proteinExistence type="predicted"/>
<dbReference type="Proteomes" id="UP000031307">
    <property type="component" value="Unassembled WGS sequence"/>
</dbReference>
<dbReference type="InterPro" id="IPR013783">
    <property type="entry name" value="Ig-like_fold"/>
</dbReference>
<feature type="signal peptide" evidence="1">
    <location>
        <begin position="1"/>
        <end position="31"/>
    </location>
</feature>
<feature type="chain" id="PRO_5002130860" description="CARDB domain-containing protein" evidence="1">
    <location>
        <begin position="32"/>
        <end position="190"/>
    </location>
</feature>
<dbReference type="Gene3D" id="2.60.40.10">
    <property type="entry name" value="Immunoglobulins"/>
    <property type="match status" value="1"/>
</dbReference>
<organism evidence="2 3">
    <name type="scientific">Parachlamydia acanthamoebae</name>
    <dbReference type="NCBI Taxonomy" id="83552"/>
    <lineage>
        <taxon>Bacteria</taxon>
        <taxon>Pseudomonadati</taxon>
        <taxon>Chlamydiota</taxon>
        <taxon>Chlamydiia</taxon>
        <taxon>Parachlamydiales</taxon>
        <taxon>Parachlamydiaceae</taxon>
        <taxon>Parachlamydia</taxon>
    </lineage>
</organism>
<gene>
    <name evidence="2" type="ORF">DB43_DP00360</name>
</gene>
<evidence type="ECO:0008006" key="4">
    <source>
        <dbReference type="Google" id="ProtNLM"/>
    </source>
</evidence>
<dbReference type="EMBL" id="JSAM01000010">
    <property type="protein sequence ID" value="KIA78679.1"/>
    <property type="molecule type" value="Genomic_DNA"/>
</dbReference>
<comment type="caution">
    <text evidence="2">The sequence shown here is derived from an EMBL/GenBank/DDBJ whole genome shotgun (WGS) entry which is preliminary data.</text>
</comment>
<keyword evidence="1" id="KW-0732">Signal</keyword>
<dbReference type="AlphaFoldDB" id="A0A0C1ERF6"/>
<evidence type="ECO:0000313" key="2">
    <source>
        <dbReference type="EMBL" id="KIA78679.1"/>
    </source>
</evidence>
<sequence>MVKIVRGIVNKKIIPLICLCLWLASLGIAHETNTSKALLKGEVSIKPVATVDNPPEQMREGQIQAGIEVAFSVKVKNEGNQASQPGTLQVYYRFPPSLQHLSSASLFETEEVSLPVLQPGEEKMITFDKKQRMPTLYDFVRDDWGKREYQAIARVAGQDQVLHVVALTFSAYYYEIPISTKIAAVPVFNH</sequence>
<reference evidence="2 3" key="1">
    <citation type="journal article" date="2014" name="Mol. Biol. Evol.">
        <title>Massive expansion of Ubiquitination-related gene families within the Chlamydiae.</title>
        <authorList>
            <person name="Domman D."/>
            <person name="Collingro A."/>
            <person name="Lagkouvardos I."/>
            <person name="Gehre L."/>
            <person name="Weinmaier T."/>
            <person name="Rattei T."/>
            <person name="Subtil A."/>
            <person name="Horn M."/>
        </authorList>
    </citation>
    <scope>NUCLEOTIDE SEQUENCE [LARGE SCALE GENOMIC DNA]</scope>
    <source>
        <strain evidence="2 3">OEW1</strain>
    </source>
</reference>
<name>A0A0C1ERF6_9BACT</name>